<keyword evidence="6" id="KW-0045">Antibiotic biosynthesis</keyword>
<dbReference type="InterPro" id="IPR000873">
    <property type="entry name" value="AMP-dep_synth/lig_dom"/>
</dbReference>
<dbReference type="NCBIfam" id="NF003417">
    <property type="entry name" value="PRK04813.1"/>
    <property type="match status" value="3"/>
</dbReference>
<dbReference type="InterPro" id="IPR020845">
    <property type="entry name" value="AMP-binding_CS"/>
</dbReference>
<dbReference type="Proteomes" id="UP000219072">
    <property type="component" value="Unassembled WGS sequence"/>
</dbReference>
<dbReference type="Gene3D" id="1.10.1200.10">
    <property type="entry name" value="ACP-like"/>
    <property type="match status" value="3"/>
</dbReference>
<keyword evidence="10" id="KW-1185">Reference proteome</keyword>
<dbReference type="SUPFAM" id="SSF47336">
    <property type="entry name" value="ACP-like"/>
    <property type="match status" value="3"/>
</dbReference>
<comment type="similarity">
    <text evidence="2">Belongs to the ATP-dependent AMP-binding enzyme family.</text>
</comment>
<dbReference type="NCBIfam" id="TIGR01720">
    <property type="entry name" value="NRPS-para261"/>
    <property type="match status" value="1"/>
</dbReference>
<dbReference type="SMART" id="SM00823">
    <property type="entry name" value="PKS_PP"/>
    <property type="match status" value="3"/>
</dbReference>
<dbReference type="PANTHER" id="PTHR45527">
    <property type="entry name" value="NONRIBOSOMAL PEPTIDE SYNTHETASE"/>
    <property type="match status" value="1"/>
</dbReference>
<dbReference type="GO" id="GO:0044550">
    <property type="term" value="P:secondary metabolite biosynthetic process"/>
    <property type="evidence" value="ECO:0007669"/>
    <property type="project" value="UniProtKB-ARBA"/>
</dbReference>
<dbReference type="OrthoDB" id="2472181at2"/>
<dbReference type="Gene3D" id="3.30.300.30">
    <property type="match status" value="3"/>
</dbReference>
<sequence>GHRIEPGEIETVLTTHPAVTQATVILREDTPGDQRLIAYTVTQAPVTEDELRDHTAAHLPDYMIPTALLTLDALPLTPHGKLDRDALPTPEEAGTRNPTGRAPRSPREEILCGLYADILNIPHITIDDDFFHLGGHSLLAIRLISRIRTTLNTELPIRQFFEAPTIAQLSSALDQAGTARTPLTRRERPARIPLSYAQQRLWFLHQLEGPTPTYNIPTALRLTGELDHHALRQALNDLVARHETLRTLYTEDDQGPRQTILTPEQADLTLTTVNTDEEELARHLADASTHTFDLATEVPLLVRLFRLSDGEHVLLLLFHHIACDAWSRALLARDLSSAYAARCRNRPPSWAPLPVQYADYALWQHEVLGSESDGDSGIARQLDYWRETLAGIPEQLDLPTDRPRPATASYRGEVVTFTIPPRLHERLTALTRSSDSSVFMVLQAAVAALLSRHGAGHDIPIGTPISGRTDNAVEELAGFFLNTLVLRTDTSGNPTFRELLRRVRETDLDAYTHQDLPFERLVEHLNPARSLSHHPLFQVMLTVRNPHTRETDQPTLRLPGLSARLVANESPAARFDLSFFFDEPTSETPEGITGGVTFSTDLFDARTVRALTERLLHILEAVTDSPDTPLDRLDVLGEEQRRRLLVDGSGPVRELPSRSVVELFEERAAASPDAPALSFEGRHLTYAELDARANRLARLLAQRGAAPERFVAVALPRSLDLVVGMLAVLKTGAAYLPIDPDYPADRIGYMLGDAETVLALATGETAPRLLAGVPTVLLDDAEVADALSSAPARPLAPGDRDGPRPTPDNPAYIIYTSGSTGRAKGVVVPLRGLGNFLMTMQDRFRVTADDHLLSVTTVSFDIAGLEIFLPLLAGARVTLVDKHTTRDPEALRRLVADTRATHLQATPSLWRELTSLGAVDPVLRHALVGGEALPGALAAELRHVALSVTNLYGPTETTIWATAAEVDGATPGGPPIGRPVANTAVYVLDHALNPVAPGVTGELYVAGPQLARGYHGRPGLTAERFVADPHGEPGARMYRTGDLARWRHDGQLAYAGRTDHQIKLRGHRIEPGEIEAVLTTHPAVTQATVLLREDTPGDQRLIAYAVTHTPVIEDELRDHLRDVLPDYMVPAALLILDALPLTPNGKLDRAALPTPDHTTTSTGREPRNPREEILCGLYADVLRVPHVTIDDDFFHLGGHSLLATRLVSRIRTTLGTELPIRQLFQTPTIAQLSSTLDQAETARTPLTPRERPDRIPLSHAQQRLWFLHQLEGPTPTYNLPTALRLTGELDHHALRRALHDLVARHETLRTLLANDEAGSYQVVLPADAARPELDVVETTTRALDDELTRAASHSFDLAGEPPLRAWLFRLSERESVLLLLLHHIAGDAWSKRRLVHDLSLAYRARRRSEAPRWSTLPVQYADYALWQHDVLGSSEDPASAAGRQLAYWAETLAGLPEQIPLPTDRPRPAVASHTGDTLTFTLEEGLHRDLTALAQDSGSSLFMVLQAALATLLTRLGAGTDIPVGVPVAGRTDDAVDDLVGLFVNTLVLRTDTSGNPTFRQLLNRVRDTDLDAYSHQDLPFERLVEHLNPTRTLAHHPLFQVMLVLNNIEGHGAPELPGVTAETLRLTSPHAKFDLSLSLSERRDAVGAPRGLNGSLEFSTDLFDRDTARSLVDRLVRLLTGVAAHPDRPLTDIDILTGEEERRILEDWNGQPARDEPKNLVALFEEQAAATPDAVALTCDGRSLTYAGLNGRANRLARWLRERGVGPESFVAVGMARSPELIVALLGTVKSGAAYVPLDPDHPAERTADVLSDAAPALRLTSLDGLGLDAHADGNLTDAERAAPLTAGHPAYMLYTSGSTGRPKGVIVEHRALATYLTRARDTYPAGGSTLLHSPLAFDLTVTALWTPLVSGGTIHLADLEEGVPQPTFLKITPSHLPLLNALPEAVSPTRTLIIGGEQLLPHALTEWRARHPRVTVINDYGPTEATVSVSDHHLRPGQEPSAGPVPIGRPFPGARLYVLDAGLRPVPPGVLGELYLAGPQLARGYHRRPGLTAERFVADPHGAPGTRMYRTGDLARWRHDGQLEYAGRTDHQIKLRGHRIEPGEIEAALTTHPALTEARVLLREDTPGTPRLVAYAVADAPVTEDELRDRLRAALPDYMVPAAVVVLDALPLTPNGKLDHRALPAPGFASRVGDRAPRSRREKVLCGLYAEVLHLDAVGVDDSFFDLGGDSIMSIQLVTRARRAGLGLSVRDVFEHKTVAALAAVVTETANTAGTAGEEAGTAVGRVPLTPVMRAFLERGGPVDQYNQSRLVQVPAGLDAPALTAAVRAVLARHDALRAQLSRDGGEWCLEIAPRGAVSAPECVSRVDAAGRDEASLRALMEEETRAARQRLDPARGRLARFVWFDQGASKPGVLLVLIHHLAVDGVSWRVLVPDLAEAYRAARAGRAPELPPVGTSLRGWALRLAEAAGNPRYAGQAALWREMLRGPAAPLGRRRLNGERDAHGGAGHLSLRLPSAVTEAVLTRVPRVFRAEVNDVLLAAFTLAWARWRRGGTDTVLLDLEGHGREEAVSPGADLSRTVGWLTSRYPVRLATGLANERDRAEAWAGGPAAGAVLKHVKERLRAVPDKGIGYGLVRHMSARGAAEFAGLPAPEISFNYLGRFTAADAEDAATARTPDWTVLASAGALGATDPRVAMTHPLDLVARTDDGPRGPVLVASWSWVPDILDEADVRQLAQLWFDALEALVEHARRPDAGGMTPSDVALSLLDQREIEQLESDWQELS</sequence>
<dbReference type="Pfam" id="PF00550">
    <property type="entry name" value="PP-binding"/>
    <property type="match status" value="3"/>
</dbReference>
<keyword evidence="4" id="KW-0597">Phosphoprotein</keyword>
<dbReference type="GO" id="GO:0003824">
    <property type="term" value="F:catalytic activity"/>
    <property type="evidence" value="ECO:0007669"/>
    <property type="project" value="InterPro"/>
</dbReference>
<dbReference type="InterPro" id="IPR042099">
    <property type="entry name" value="ANL_N_sf"/>
</dbReference>
<evidence type="ECO:0000256" key="5">
    <source>
        <dbReference type="ARBA" id="ARBA00022737"/>
    </source>
</evidence>
<dbReference type="InterPro" id="IPR001242">
    <property type="entry name" value="Condensation_dom"/>
</dbReference>
<dbReference type="FunFam" id="1.10.1200.10:FF:000016">
    <property type="entry name" value="Non-ribosomal peptide synthase"/>
    <property type="match status" value="2"/>
</dbReference>
<dbReference type="CDD" id="cd19540">
    <property type="entry name" value="LCL_NRPS-like"/>
    <property type="match status" value="2"/>
</dbReference>
<dbReference type="Gene3D" id="3.30.559.10">
    <property type="entry name" value="Chloramphenicol acetyltransferase-like domain"/>
    <property type="match status" value="3"/>
</dbReference>
<dbReference type="EMBL" id="OCNE01000002">
    <property type="protein sequence ID" value="SOD60062.1"/>
    <property type="molecule type" value="Genomic_DNA"/>
</dbReference>
<feature type="domain" description="Carrier" evidence="8">
    <location>
        <begin position="2198"/>
        <end position="2272"/>
    </location>
</feature>
<dbReference type="InterPro" id="IPR025110">
    <property type="entry name" value="AMP-bd_C"/>
</dbReference>
<feature type="region of interest" description="Disordered" evidence="7">
    <location>
        <begin position="789"/>
        <end position="811"/>
    </location>
</feature>
<dbReference type="PANTHER" id="PTHR45527:SF1">
    <property type="entry name" value="FATTY ACID SYNTHASE"/>
    <property type="match status" value="1"/>
</dbReference>
<keyword evidence="3" id="KW-0596">Phosphopantetheine</keyword>
<dbReference type="GO" id="GO:0017000">
    <property type="term" value="P:antibiotic biosynthetic process"/>
    <property type="evidence" value="ECO:0007669"/>
    <property type="project" value="UniProtKB-KW"/>
</dbReference>
<dbReference type="InterPro" id="IPR036736">
    <property type="entry name" value="ACP-like_sf"/>
</dbReference>
<evidence type="ECO:0000256" key="6">
    <source>
        <dbReference type="ARBA" id="ARBA00023194"/>
    </source>
</evidence>
<dbReference type="FunFam" id="3.40.50.980:FF:000001">
    <property type="entry name" value="Non-ribosomal peptide synthetase"/>
    <property type="match status" value="1"/>
</dbReference>
<dbReference type="InterPro" id="IPR006162">
    <property type="entry name" value="Ppantetheine_attach_site"/>
</dbReference>
<dbReference type="InterPro" id="IPR009081">
    <property type="entry name" value="PP-bd_ACP"/>
</dbReference>
<reference evidence="9 10" key="1">
    <citation type="submission" date="2017-09" db="EMBL/GenBank/DDBJ databases">
        <authorList>
            <person name="Ehlers B."/>
            <person name="Leendertz F.H."/>
        </authorList>
    </citation>
    <scope>NUCLEOTIDE SEQUENCE [LARGE SCALE GENOMIC DNA]</scope>
    <source>
        <strain evidence="9 10">CGMCC 4.7095</strain>
    </source>
</reference>
<dbReference type="Pfam" id="PF13193">
    <property type="entry name" value="AMP-binding_C"/>
    <property type="match status" value="3"/>
</dbReference>
<dbReference type="SUPFAM" id="SSF52777">
    <property type="entry name" value="CoA-dependent acyltransferases"/>
    <property type="match status" value="6"/>
</dbReference>
<dbReference type="FunFam" id="2.30.38.10:FF:000001">
    <property type="entry name" value="Non-ribosomal peptide synthetase PvdI"/>
    <property type="match status" value="2"/>
</dbReference>
<evidence type="ECO:0000256" key="1">
    <source>
        <dbReference type="ARBA" id="ARBA00001957"/>
    </source>
</evidence>
<feature type="region of interest" description="Disordered" evidence="7">
    <location>
        <begin position="80"/>
        <end position="105"/>
    </location>
</feature>
<evidence type="ECO:0000259" key="8">
    <source>
        <dbReference type="PROSITE" id="PS50075"/>
    </source>
</evidence>
<dbReference type="GO" id="GO:0072330">
    <property type="term" value="P:monocarboxylic acid biosynthetic process"/>
    <property type="evidence" value="ECO:0007669"/>
    <property type="project" value="UniProtKB-ARBA"/>
</dbReference>
<dbReference type="NCBIfam" id="TIGR01733">
    <property type="entry name" value="AA-adenyl-dom"/>
    <property type="match status" value="2"/>
</dbReference>
<dbReference type="PROSITE" id="PS00012">
    <property type="entry name" value="PHOSPHOPANTETHEINE"/>
    <property type="match status" value="3"/>
</dbReference>
<dbReference type="Gene3D" id="3.40.50.980">
    <property type="match status" value="2"/>
</dbReference>
<evidence type="ECO:0000256" key="4">
    <source>
        <dbReference type="ARBA" id="ARBA00022553"/>
    </source>
</evidence>
<dbReference type="InterPro" id="IPR045851">
    <property type="entry name" value="AMP-bd_C_sf"/>
</dbReference>
<keyword evidence="5" id="KW-0677">Repeat</keyword>
<dbReference type="InterPro" id="IPR023213">
    <property type="entry name" value="CAT-like_dom_sf"/>
</dbReference>
<evidence type="ECO:0000256" key="3">
    <source>
        <dbReference type="ARBA" id="ARBA00022450"/>
    </source>
</evidence>
<gene>
    <name evidence="9" type="ORF">SAMN06297387_1021</name>
</gene>
<evidence type="ECO:0000256" key="7">
    <source>
        <dbReference type="SAM" id="MobiDB-lite"/>
    </source>
</evidence>
<evidence type="ECO:0000313" key="10">
    <source>
        <dbReference type="Proteomes" id="UP000219072"/>
    </source>
</evidence>
<dbReference type="GO" id="GO:0008610">
    <property type="term" value="P:lipid biosynthetic process"/>
    <property type="evidence" value="ECO:0007669"/>
    <property type="project" value="UniProtKB-ARBA"/>
</dbReference>
<dbReference type="CDD" id="cd05930">
    <property type="entry name" value="A_NRPS"/>
    <property type="match status" value="1"/>
</dbReference>
<evidence type="ECO:0000256" key="2">
    <source>
        <dbReference type="ARBA" id="ARBA00006432"/>
    </source>
</evidence>
<dbReference type="Gene3D" id="3.30.559.30">
    <property type="entry name" value="Nonribosomal peptide synthetase, condensation domain"/>
    <property type="match status" value="3"/>
</dbReference>
<dbReference type="PROSITE" id="PS00455">
    <property type="entry name" value="AMP_BINDING"/>
    <property type="match status" value="2"/>
</dbReference>
<dbReference type="InterPro" id="IPR010060">
    <property type="entry name" value="NRPS_synth"/>
</dbReference>
<dbReference type="Pfam" id="PF00501">
    <property type="entry name" value="AMP-binding"/>
    <property type="match status" value="2"/>
</dbReference>
<dbReference type="SUPFAM" id="SSF56801">
    <property type="entry name" value="Acetyl-CoA synthetase-like"/>
    <property type="match status" value="3"/>
</dbReference>
<name>A0A286DN03_9ACTN</name>
<dbReference type="FunFam" id="3.40.50.12780:FF:000012">
    <property type="entry name" value="Non-ribosomal peptide synthetase"/>
    <property type="match status" value="1"/>
</dbReference>
<dbReference type="CDD" id="cd12116">
    <property type="entry name" value="A_NRPS_Ta1_like"/>
    <property type="match status" value="1"/>
</dbReference>
<feature type="non-terminal residue" evidence="9">
    <location>
        <position position="1"/>
    </location>
</feature>
<feature type="region of interest" description="Disordered" evidence="7">
    <location>
        <begin position="1148"/>
        <end position="1168"/>
    </location>
</feature>
<feature type="domain" description="Carrier" evidence="8">
    <location>
        <begin position="102"/>
        <end position="177"/>
    </location>
</feature>
<dbReference type="FunFam" id="3.30.300.30:FF:000010">
    <property type="entry name" value="Enterobactin synthetase component F"/>
    <property type="match status" value="2"/>
</dbReference>
<dbReference type="FunFam" id="1.10.1200.10:FF:000005">
    <property type="entry name" value="Nonribosomal peptide synthetase 1"/>
    <property type="match status" value="1"/>
</dbReference>
<feature type="domain" description="Carrier" evidence="8">
    <location>
        <begin position="1165"/>
        <end position="1240"/>
    </location>
</feature>
<proteinExistence type="inferred from homology"/>
<dbReference type="PROSITE" id="PS50075">
    <property type="entry name" value="CARRIER"/>
    <property type="match status" value="3"/>
</dbReference>
<dbReference type="GO" id="GO:0005737">
    <property type="term" value="C:cytoplasm"/>
    <property type="evidence" value="ECO:0007669"/>
    <property type="project" value="TreeGrafter"/>
</dbReference>
<dbReference type="InterPro" id="IPR010071">
    <property type="entry name" value="AA_adenyl_dom"/>
</dbReference>
<dbReference type="GO" id="GO:0043041">
    <property type="term" value="P:amino acid activation for nonribosomal peptide biosynthetic process"/>
    <property type="evidence" value="ECO:0007669"/>
    <property type="project" value="TreeGrafter"/>
</dbReference>
<dbReference type="GO" id="GO:0031177">
    <property type="term" value="F:phosphopantetheine binding"/>
    <property type="evidence" value="ECO:0007669"/>
    <property type="project" value="InterPro"/>
</dbReference>
<dbReference type="InterPro" id="IPR020806">
    <property type="entry name" value="PKS_PP-bd"/>
</dbReference>
<protein>
    <submittedName>
        <fullName evidence="9">Non-ribosomal peptide synthase domain TIGR01720/amino acid adenylation domain-containing protein</fullName>
    </submittedName>
</protein>
<organism evidence="9 10">
    <name type="scientific">Streptomyces zhaozhouensis</name>
    <dbReference type="NCBI Taxonomy" id="1300267"/>
    <lineage>
        <taxon>Bacteria</taxon>
        <taxon>Bacillati</taxon>
        <taxon>Actinomycetota</taxon>
        <taxon>Actinomycetes</taxon>
        <taxon>Kitasatosporales</taxon>
        <taxon>Streptomycetaceae</taxon>
        <taxon>Streptomyces</taxon>
    </lineage>
</organism>
<dbReference type="Pfam" id="PF00668">
    <property type="entry name" value="Condensation"/>
    <property type="match status" value="3"/>
</dbReference>
<comment type="cofactor">
    <cofactor evidence="1">
        <name>pantetheine 4'-phosphate</name>
        <dbReference type="ChEBI" id="CHEBI:47942"/>
    </cofactor>
</comment>
<dbReference type="SMART" id="SM01294">
    <property type="entry name" value="PKS_PP_betabranch"/>
    <property type="match status" value="1"/>
</dbReference>
<dbReference type="Gene3D" id="2.30.38.10">
    <property type="entry name" value="Luciferase, Domain 3"/>
    <property type="match status" value="1"/>
</dbReference>
<accession>A0A286DN03</accession>
<evidence type="ECO:0000313" key="9">
    <source>
        <dbReference type="EMBL" id="SOD60062.1"/>
    </source>
</evidence>
<dbReference type="Gene3D" id="3.40.50.12780">
    <property type="entry name" value="N-terminal domain of ligase-like"/>
    <property type="match status" value="1"/>
</dbReference>
<dbReference type="FunFam" id="3.30.559.10:FF:000012">
    <property type="entry name" value="Non-ribosomal peptide synthetase"/>
    <property type="match status" value="1"/>
</dbReference>